<dbReference type="EMBL" id="QTQX01000013">
    <property type="protein sequence ID" value="RQT26013.1"/>
    <property type="molecule type" value="Genomic_DNA"/>
</dbReference>
<reference evidence="2 3" key="1">
    <citation type="submission" date="2018-08" db="EMBL/GenBank/DDBJ databases">
        <title>Comparative analysis of Burkholderia isolates from Puerto Rico.</title>
        <authorList>
            <person name="Hall C."/>
            <person name="Sahl J."/>
            <person name="Wagner D."/>
        </authorList>
    </citation>
    <scope>NUCLEOTIDE SEQUENCE [LARGE SCALE GENOMIC DNA]</scope>
    <source>
        <strain evidence="2 3">Bp9001</strain>
    </source>
</reference>
<feature type="region of interest" description="Disordered" evidence="1">
    <location>
        <begin position="341"/>
        <end position="362"/>
    </location>
</feature>
<proteinExistence type="predicted"/>
<protein>
    <submittedName>
        <fullName evidence="2">Uncharacterized protein</fullName>
    </submittedName>
</protein>
<name>A0A3N8S589_9BURK</name>
<evidence type="ECO:0000256" key="1">
    <source>
        <dbReference type="SAM" id="MobiDB-lite"/>
    </source>
</evidence>
<dbReference type="Proteomes" id="UP000269271">
    <property type="component" value="Unassembled WGS sequence"/>
</dbReference>
<dbReference type="AlphaFoldDB" id="A0A3N8S589"/>
<dbReference type="RefSeq" id="WP_124618481.1">
    <property type="nucleotide sequence ID" value="NZ_QTQX01000013.1"/>
</dbReference>
<sequence>MQATHTRRSNKKAAPQSIQLDMLGSVDASSAGMDPQLAELLTALDVDNVASPSAALVEEAAEPVLEQIEEVPALVADAGEVIELPEAPTTQPQADAELGALLAAIETPTAVQNAAVPLAEIVAQVETQEHYAMVAPDAPALPAMTAEEAAKERLIAEEALADDLKAQVAENTADPEAATAKKERTPRVHYANKLDRIKARHGDNLGNYLVLEVADAELEGDALKAKQDETLAIIDGMGMKVKNRASLLIDWVSGKAAKPNEILKRALDVLVADGKITTGENGNLHKNLIAKPYSVSAARSMGRNTVTLMEKLKMLVPSGEKGAFVPNQESLLLMAALAKHGGSGSAPEAAAAEPAAESTSAE</sequence>
<organism evidence="2 3">
    <name type="scientific">Burkholderia contaminans</name>
    <dbReference type="NCBI Taxonomy" id="488447"/>
    <lineage>
        <taxon>Bacteria</taxon>
        <taxon>Pseudomonadati</taxon>
        <taxon>Pseudomonadota</taxon>
        <taxon>Betaproteobacteria</taxon>
        <taxon>Burkholderiales</taxon>
        <taxon>Burkholderiaceae</taxon>
        <taxon>Burkholderia</taxon>
        <taxon>Burkholderia cepacia complex</taxon>
    </lineage>
</organism>
<gene>
    <name evidence="2" type="ORF">DF037_20195</name>
</gene>
<accession>A0A3N8S589</accession>
<evidence type="ECO:0000313" key="2">
    <source>
        <dbReference type="EMBL" id="RQT26013.1"/>
    </source>
</evidence>
<comment type="caution">
    <text evidence="2">The sequence shown here is derived from an EMBL/GenBank/DDBJ whole genome shotgun (WGS) entry which is preliminary data.</text>
</comment>
<evidence type="ECO:0000313" key="3">
    <source>
        <dbReference type="Proteomes" id="UP000269271"/>
    </source>
</evidence>
<feature type="compositionally biased region" description="Low complexity" evidence="1">
    <location>
        <begin position="345"/>
        <end position="362"/>
    </location>
</feature>